<keyword evidence="3" id="KW-1185">Reference proteome</keyword>
<protein>
    <submittedName>
        <fullName evidence="2">Uncharacterized protein</fullName>
    </submittedName>
</protein>
<comment type="caution">
    <text evidence="2">The sequence shown here is derived from an EMBL/GenBank/DDBJ whole genome shotgun (WGS) entry which is preliminary data.</text>
</comment>
<gene>
    <name evidence="2" type="ORF">PECAL_6P20050</name>
</gene>
<dbReference type="OrthoDB" id="10633648at2759"/>
<dbReference type="Proteomes" id="UP000789595">
    <property type="component" value="Unassembled WGS sequence"/>
</dbReference>
<feature type="compositionally biased region" description="Basic and acidic residues" evidence="1">
    <location>
        <begin position="207"/>
        <end position="228"/>
    </location>
</feature>
<feature type="region of interest" description="Disordered" evidence="1">
    <location>
        <begin position="1"/>
        <end position="58"/>
    </location>
</feature>
<dbReference type="AlphaFoldDB" id="A0A8J2X453"/>
<reference evidence="2" key="1">
    <citation type="submission" date="2021-11" db="EMBL/GenBank/DDBJ databases">
        <authorList>
            <consortium name="Genoscope - CEA"/>
            <person name="William W."/>
        </authorList>
    </citation>
    <scope>NUCLEOTIDE SEQUENCE</scope>
</reference>
<evidence type="ECO:0000313" key="2">
    <source>
        <dbReference type="EMBL" id="CAH0380357.1"/>
    </source>
</evidence>
<feature type="region of interest" description="Disordered" evidence="1">
    <location>
        <begin position="286"/>
        <end position="306"/>
    </location>
</feature>
<accession>A0A8J2X453</accession>
<organism evidence="2 3">
    <name type="scientific">Pelagomonas calceolata</name>
    <dbReference type="NCBI Taxonomy" id="35677"/>
    <lineage>
        <taxon>Eukaryota</taxon>
        <taxon>Sar</taxon>
        <taxon>Stramenopiles</taxon>
        <taxon>Ochrophyta</taxon>
        <taxon>Pelagophyceae</taxon>
        <taxon>Pelagomonadales</taxon>
        <taxon>Pelagomonadaceae</taxon>
        <taxon>Pelagomonas</taxon>
    </lineage>
</organism>
<feature type="region of interest" description="Disordered" evidence="1">
    <location>
        <begin position="207"/>
        <end position="234"/>
    </location>
</feature>
<dbReference type="EMBL" id="CAKKNE010000006">
    <property type="protein sequence ID" value="CAH0380357.1"/>
    <property type="molecule type" value="Genomic_DNA"/>
</dbReference>
<feature type="region of interest" description="Disordered" evidence="1">
    <location>
        <begin position="125"/>
        <end position="152"/>
    </location>
</feature>
<name>A0A8J2X453_9STRA</name>
<evidence type="ECO:0000256" key="1">
    <source>
        <dbReference type="SAM" id="MobiDB-lite"/>
    </source>
</evidence>
<sequence length="398" mass="45199">MASFHHEGMELDAPAGTAGRLPHDIQQDESGAPTKLDEWDDNVPTAGPKGEENPMLDESEMERFVREGMEAWDLYDKRSKEKNSMYEEGFPVPDEHLNWKMRLQYGGATVTPELMEKVRAVDFLKDPPEVDLPPKSDKGRKEAEKIMQEEHDRRWKKVAEDVDDLLECFRGFDRAKEKILKRREGILTPFPDGGDWQWECYRTRQAHEREEREREIAEAEAEGREPPPEKVPTMPDLAKAEQAFKDLQEQGVFTQKQVDEELELSERRASWDCVRVALTLEEAAKAAEKSGDYTGEKLPKKSDELKAAEKVLNETDDPPKPSFYYGGFEENDYGDEDTCARIAATTAAAARAEPARAGLDLIRICWKLDAKPEEAPPAPAPAKNRRGRSVGRNNITKS</sequence>
<proteinExistence type="predicted"/>
<evidence type="ECO:0000313" key="3">
    <source>
        <dbReference type="Proteomes" id="UP000789595"/>
    </source>
</evidence>
<feature type="region of interest" description="Disordered" evidence="1">
    <location>
        <begin position="372"/>
        <end position="398"/>
    </location>
</feature>